<reference evidence="1 2" key="1">
    <citation type="journal article" date="2017" name="Int. J. Syst. Evol. Microbiol.">
        <title>Rouxiella badensis sp. nov. and Rouxiella silvae sp. nov. isolated from peat bog soil in Germany and emendation of the genus description.</title>
        <authorList>
            <person name="Le Fleche-Mateos A."/>
            <person name="Kugler J.H."/>
            <person name="Hansen S.H."/>
            <person name="Syldatk C."/>
            <person name="Hausmann R."/>
            <person name="Lomprez F."/>
            <person name="Vandenbogaert M."/>
            <person name="Manuguerra J.C."/>
            <person name="Grimont P.A."/>
        </authorList>
    </citation>
    <scope>NUCLEOTIDE SEQUENCE [LARGE SCALE GENOMIC DNA]</scope>
    <source>
        <strain evidence="1 2">213</strain>
    </source>
</reference>
<evidence type="ECO:0000313" key="2">
    <source>
        <dbReference type="Proteomes" id="UP000192722"/>
    </source>
</evidence>
<dbReference type="EMBL" id="MRWD01000046">
    <property type="protein sequence ID" value="ORJ19914.1"/>
    <property type="molecule type" value="Genomic_DNA"/>
</dbReference>
<name>A0ABX3TXD5_9GAMM</name>
<proteinExistence type="predicted"/>
<dbReference type="Proteomes" id="UP000192722">
    <property type="component" value="Unassembled WGS sequence"/>
</dbReference>
<keyword evidence="2" id="KW-1185">Reference proteome</keyword>
<protein>
    <recommendedName>
        <fullName evidence="3">Transcriptional regulator</fullName>
    </recommendedName>
</protein>
<sequence>MPEQSNEETLNAHCQQLFALVETLKIDPLVPENQVLDRVALSFRKLLNFMAQHQEINACALLTSASSPLARARLAELMQENFLAAQLGGVFRQDIPAALLAQFFTGMLLQLAQHAGDAATRHQHSLAASKLFCEGAWMGAERA</sequence>
<dbReference type="InterPro" id="IPR036271">
    <property type="entry name" value="Tet_transcr_reg_TetR-rel_C_sf"/>
</dbReference>
<evidence type="ECO:0008006" key="3">
    <source>
        <dbReference type="Google" id="ProtNLM"/>
    </source>
</evidence>
<gene>
    <name evidence="1" type="ORF">BS639_17665</name>
</gene>
<evidence type="ECO:0000313" key="1">
    <source>
        <dbReference type="EMBL" id="ORJ19914.1"/>
    </source>
</evidence>
<organism evidence="1 2">
    <name type="scientific">Rouxiella silvae</name>
    <dbReference type="NCBI Taxonomy" id="1646373"/>
    <lineage>
        <taxon>Bacteria</taxon>
        <taxon>Pseudomonadati</taxon>
        <taxon>Pseudomonadota</taxon>
        <taxon>Gammaproteobacteria</taxon>
        <taxon>Enterobacterales</taxon>
        <taxon>Yersiniaceae</taxon>
        <taxon>Rouxiella</taxon>
    </lineage>
</organism>
<comment type="caution">
    <text evidence="1">The sequence shown here is derived from an EMBL/GenBank/DDBJ whole genome shotgun (WGS) entry which is preliminary data.</text>
</comment>
<accession>A0ABX3TXD5</accession>
<dbReference type="Gene3D" id="1.10.357.10">
    <property type="entry name" value="Tetracycline Repressor, domain 2"/>
    <property type="match status" value="1"/>
</dbReference>
<dbReference type="SUPFAM" id="SSF48498">
    <property type="entry name" value="Tetracyclin repressor-like, C-terminal domain"/>
    <property type="match status" value="1"/>
</dbReference>
<dbReference type="RefSeq" id="WP_084983814.1">
    <property type="nucleotide sequence ID" value="NZ_CBCSCF010000001.1"/>
</dbReference>